<evidence type="ECO:0000313" key="2">
    <source>
        <dbReference type="EMBL" id="PPQ70175.1"/>
    </source>
</evidence>
<sequence>MAASQALGPSTDRARAPAVVSPSVQGLDPSIVVRHRPAQDDDVRGERERAGEREGRYRHGSVTDAGSPLNTIPTPAAGRGHGADDGDPTSGPAPAPALTTASGSGPVSARHPAAQSLTTKKPAAISTLPLLKPSPANPASCRAQTVHLRDLGGGRRRRAHAAGGYGCAHLRV</sequence>
<proteinExistence type="predicted"/>
<keyword evidence="3" id="KW-1185">Reference proteome</keyword>
<dbReference type="Proteomes" id="UP000283269">
    <property type="component" value="Unassembled WGS sequence"/>
</dbReference>
<protein>
    <submittedName>
        <fullName evidence="2">Uncharacterized protein</fullName>
    </submittedName>
</protein>
<accession>A0A409VV86</accession>
<name>A0A409VV86_PSICY</name>
<comment type="caution">
    <text evidence="2">The sequence shown here is derived from an EMBL/GenBank/DDBJ whole genome shotgun (WGS) entry which is preliminary data.</text>
</comment>
<organism evidence="2 3">
    <name type="scientific">Psilocybe cyanescens</name>
    <dbReference type="NCBI Taxonomy" id="93625"/>
    <lineage>
        <taxon>Eukaryota</taxon>
        <taxon>Fungi</taxon>
        <taxon>Dikarya</taxon>
        <taxon>Basidiomycota</taxon>
        <taxon>Agaricomycotina</taxon>
        <taxon>Agaricomycetes</taxon>
        <taxon>Agaricomycetidae</taxon>
        <taxon>Agaricales</taxon>
        <taxon>Agaricineae</taxon>
        <taxon>Strophariaceae</taxon>
        <taxon>Psilocybe</taxon>
    </lineage>
</organism>
<evidence type="ECO:0000256" key="1">
    <source>
        <dbReference type="SAM" id="MobiDB-lite"/>
    </source>
</evidence>
<gene>
    <name evidence="2" type="ORF">CVT25_011772</name>
</gene>
<reference evidence="2 3" key="1">
    <citation type="journal article" date="2018" name="Evol. Lett.">
        <title>Horizontal gene cluster transfer increased hallucinogenic mushroom diversity.</title>
        <authorList>
            <person name="Reynolds H.T."/>
            <person name="Vijayakumar V."/>
            <person name="Gluck-Thaler E."/>
            <person name="Korotkin H.B."/>
            <person name="Matheny P.B."/>
            <person name="Slot J.C."/>
        </authorList>
    </citation>
    <scope>NUCLEOTIDE SEQUENCE [LARGE SCALE GENOMIC DNA]</scope>
    <source>
        <strain evidence="2 3">2631</strain>
    </source>
</reference>
<dbReference type="InParanoid" id="A0A409VV86"/>
<feature type="region of interest" description="Disordered" evidence="1">
    <location>
        <begin position="1"/>
        <end position="141"/>
    </location>
</feature>
<dbReference type="EMBL" id="NHYD01003912">
    <property type="protein sequence ID" value="PPQ70175.1"/>
    <property type="molecule type" value="Genomic_DNA"/>
</dbReference>
<dbReference type="AlphaFoldDB" id="A0A409VV86"/>
<feature type="compositionally biased region" description="Basic and acidic residues" evidence="1">
    <location>
        <begin position="37"/>
        <end position="57"/>
    </location>
</feature>
<evidence type="ECO:0000313" key="3">
    <source>
        <dbReference type="Proteomes" id="UP000283269"/>
    </source>
</evidence>